<evidence type="ECO:0000256" key="2">
    <source>
        <dbReference type="ARBA" id="ARBA00013081"/>
    </source>
</evidence>
<dbReference type="AlphaFoldDB" id="A0A9Q1RHC2"/>
<comment type="subcellular location">
    <subcellularLocation>
        <location evidence="1">Nucleus</location>
    </subcellularLocation>
</comment>
<dbReference type="Gene3D" id="3.40.50.1000">
    <property type="entry name" value="HAD superfamily/HAD-like"/>
    <property type="match status" value="1"/>
</dbReference>
<dbReference type="EMBL" id="JAJAGQ010000008">
    <property type="protein sequence ID" value="KAJ8555816.1"/>
    <property type="molecule type" value="Genomic_DNA"/>
</dbReference>
<dbReference type="PANTHER" id="PTHR23081:SF36">
    <property type="entry name" value="RNA POLYMERASE II SUBUNIT A C-TERMINAL DOMAIN PHOSPHATASE"/>
    <property type="match status" value="1"/>
</dbReference>
<dbReference type="GO" id="GO:0008420">
    <property type="term" value="F:RNA polymerase II CTD heptapeptide repeat phosphatase activity"/>
    <property type="evidence" value="ECO:0007669"/>
    <property type="project" value="InterPro"/>
</dbReference>
<protein>
    <recommendedName>
        <fullName evidence="2">protein-serine/threonine phosphatase</fullName>
        <ecNumber evidence="2">3.1.3.16</ecNumber>
    </recommendedName>
</protein>
<comment type="catalytic activity">
    <reaction evidence="5">
        <text>O-phospho-L-seryl-[protein] + H2O = L-seryl-[protein] + phosphate</text>
        <dbReference type="Rhea" id="RHEA:20629"/>
        <dbReference type="Rhea" id="RHEA-COMP:9863"/>
        <dbReference type="Rhea" id="RHEA-COMP:11604"/>
        <dbReference type="ChEBI" id="CHEBI:15377"/>
        <dbReference type="ChEBI" id="CHEBI:29999"/>
        <dbReference type="ChEBI" id="CHEBI:43474"/>
        <dbReference type="ChEBI" id="CHEBI:83421"/>
        <dbReference type="EC" id="3.1.3.16"/>
    </reaction>
</comment>
<name>A0A9Q1RHC2_9SOLA</name>
<sequence length="85" mass="9349">MGSHNYALEMAKLLDAGGVYFPSRVIAQGDSTQKHQKDLDVVIGKDSAVLILDDTEALSHLHEDLIAFGISVAVIHPMQDIMLWF</sequence>
<dbReference type="Proteomes" id="UP001152561">
    <property type="component" value="Unassembled WGS sequence"/>
</dbReference>
<dbReference type="EC" id="3.1.3.16" evidence="2"/>
<keyword evidence="4" id="KW-0539">Nucleus</keyword>
<organism evidence="7 8">
    <name type="scientific">Anisodus acutangulus</name>
    <dbReference type="NCBI Taxonomy" id="402998"/>
    <lineage>
        <taxon>Eukaryota</taxon>
        <taxon>Viridiplantae</taxon>
        <taxon>Streptophyta</taxon>
        <taxon>Embryophyta</taxon>
        <taxon>Tracheophyta</taxon>
        <taxon>Spermatophyta</taxon>
        <taxon>Magnoliopsida</taxon>
        <taxon>eudicotyledons</taxon>
        <taxon>Gunneridae</taxon>
        <taxon>Pentapetalae</taxon>
        <taxon>asterids</taxon>
        <taxon>lamiids</taxon>
        <taxon>Solanales</taxon>
        <taxon>Solanaceae</taxon>
        <taxon>Solanoideae</taxon>
        <taxon>Hyoscyameae</taxon>
        <taxon>Anisodus</taxon>
    </lineage>
</organism>
<reference evidence="8" key="1">
    <citation type="journal article" date="2023" name="Proc. Natl. Acad. Sci. U.S.A.">
        <title>Genomic and structural basis for evolution of tropane alkaloid biosynthesis.</title>
        <authorList>
            <person name="Wanga Y.-J."/>
            <person name="Taina T."/>
            <person name="Yua J.-Y."/>
            <person name="Lia J."/>
            <person name="Xua B."/>
            <person name="Chenc J."/>
            <person name="D'Auriad J.C."/>
            <person name="Huanga J.-P."/>
            <person name="Huanga S.-X."/>
        </authorList>
    </citation>
    <scope>NUCLEOTIDE SEQUENCE [LARGE SCALE GENOMIC DNA]</scope>
    <source>
        <strain evidence="8">cv. KIB-2019</strain>
    </source>
</reference>
<dbReference type="InterPro" id="IPR023214">
    <property type="entry name" value="HAD_sf"/>
</dbReference>
<dbReference type="OrthoDB" id="10249888at2759"/>
<keyword evidence="3" id="KW-0378">Hydrolase</keyword>
<evidence type="ECO:0000256" key="3">
    <source>
        <dbReference type="ARBA" id="ARBA00022801"/>
    </source>
</evidence>
<dbReference type="InterPro" id="IPR039189">
    <property type="entry name" value="Fcp1"/>
</dbReference>
<keyword evidence="8" id="KW-1185">Reference proteome</keyword>
<gene>
    <name evidence="7" type="ORF">K7X08_013312</name>
</gene>
<evidence type="ECO:0000313" key="8">
    <source>
        <dbReference type="Proteomes" id="UP001152561"/>
    </source>
</evidence>
<dbReference type="PANTHER" id="PTHR23081">
    <property type="entry name" value="RNA POLYMERASE II CTD PHOSPHATASE"/>
    <property type="match status" value="1"/>
</dbReference>
<dbReference type="GO" id="GO:0005634">
    <property type="term" value="C:nucleus"/>
    <property type="evidence" value="ECO:0007669"/>
    <property type="project" value="UniProtKB-SubCell"/>
</dbReference>
<evidence type="ECO:0000256" key="5">
    <source>
        <dbReference type="ARBA" id="ARBA00047761"/>
    </source>
</evidence>
<proteinExistence type="predicted"/>
<evidence type="ECO:0000256" key="6">
    <source>
        <dbReference type="ARBA" id="ARBA00048336"/>
    </source>
</evidence>
<comment type="catalytic activity">
    <reaction evidence="6">
        <text>O-phospho-L-threonyl-[protein] + H2O = L-threonyl-[protein] + phosphate</text>
        <dbReference type="Rhea" id="RHEA:47004"/>
        <dbReference type="Rhea" id="RHEA-COMP:11060"/>
        <dbReference type="Rhea" id="RHEA-COMP:11605"/>
        <dbReference type="ChEBI" id="CHEBI:15377"/>
        <dbReference type="ChEBI" id="CHEBI:30013"/>
        <dbReference type="ChEBI" id="CHEBI:43474"/>
        <dbReference type="ChEBI" id="CHEBI:61977"/>
        <dbReference type="EC" id="3.1.3.16"/>
    </reaction>
</comment>
<evidence type="ECO:0000256" key="4">
    <source>
        <dbReference type="ARBA" id="ARBA00023242"/>
    </source>
</evidence>
<evidence type="ECO:0000256" key="1">
    <source>
        <dbReference type="ARBA" id="ARBA00004123"/>
    </source>
</evidence>
<accession>A0A9Q1RHC2</accession>
<evidence type="ECO:0000313" key="7">
    <source>
        <dbReference type="EMBL" id="KAJ8555816.1"/>
    </source>
</evidence>
<comment type="caution">
    <text evidence="7">The sequence shown here is derived from an EMBL/GenBank/DDBJ whole genome shotgun (WGS) entry which is preliminary data.</text>
</comment>